<keyword evidence="3" id="KW-1185">Reference proteome</keyword>
<dbReference type="Pfam" id="PF04965">
    <property type="entry name" value="GPW_gp25"/>
    <property type="match status" value="1"/>
</dbReference>
<feature type="domain" description="IraD/Gp25-like" evidence="1">
    <location>
        <begin position="25"/>
        <end position="113"/>
    </location>
</feature>
<evidence type="ECO:0000313" key="2">
    <source>
        <dbReference type="EMBL" id="MBP1467356.1"/>
    </source>
</evidence>
<dbReference type="Gene3D" id="3.10.450.40">
    <property type="match status" value="1"/>
</dbReference>
<comment type="caution">
    <text evidence="2">The sequence shown here is derived from an EMBL/GenBank/DDBJ whole genome shotgun (WGS) entry which is preliminary data.</text>
</comment>
<name>A0ABS4DD37_9CHLR</name>
<evidence type="ECO:0000259" key="1">
    <source>
        <dbReference type="Pfam" id="PF04965"/>
    </source>
</evidence>
<dbReference type="EMBL" id="SIJK02000032">
    <property type="protein sequence ID" value="MBP1467356.1"/>
    <property type="molecule type" value="Genomic_DNA"/>
</dbReference>
<proteinExistence type="predicted"/>
<organism evidence="2 3">
    <name type="scientific">Candidatus Chloroploca mongolica</name>
    <dbReference type="NCBI Taxonomy" id="2528176"/>
    <lineage>
        <taxon>Bacteria</taxon>
        <taxon>Bacillati</taxon>
        <taxon>Chloroflexota</taxon>
        <taxon>Chloroflexia</taxon>
        <taxon>Chloroflexales</taxon>
        <taxon>Chloroflexineae</taxon>
        <taxon>Oscillochloridaceae</taxon>
        <taxon>Candidatus Chloroploca</taxon>
    </lineage>
</organism>
<protein>
    <submittedName>
        <fullName evidence="2">GPW/gp25 family protein</fullName>
    </submittedName>
</protein>
<accession>A0ABS4DD37</accession>
<dbReference type="InterPro" id="IPR007048">
    <property type="entry name" value="IraD/Gp25-like"/>
</dbReference>
<dbReference type="RefSeq" id="WP_135479557.1">
    <property type="nucleotide sequence ID" value="NZ_SIJK02000032.1"/>
</dbReference>
<sequence length="127" mass="14780">MIQEPISWPLLAVPDANGQLHYPTLDESVRQSIQIILRTRPGERLQRQEFGGGLQVFLHQPNTLTTHRRIHDTIVQALERWETRIKVERVEIKEVPERPTWIRVEVVYRLRRTGVISQLGLSMELGG</sequence>
<reference evidence="2 3" key="1">
    <citation type="submission" date="2021-03" db="EMBL/GenBank/DDBJ databases">
        <authorList>
            <person name="Grouzdev D.S."/>
        </authorList>
    </citation>
    <scope>NUCLEOTIDE SEQUENCE [LARGE SCALE GENOMIC DNA]</scope>
    <source>
        <strain evidence="2 3">M50-1</strain>
    </source>
</reference>
<dbReference type="SUPFAM" id="SSF160719">
    <property type="entry name" value="gpW/gp25-like"/>
    <property type="match status" value="1"/>
</dbReference>
<evidence type="ECO:0000313" key="3">
    <source>
        <dbReference type="Proteomes" id="UP001193081"/>
    </source>
</evidence>
<gene>
    <name evidence="2" type="ORF">EYB53_016710</name>
</gene>
<dbReference type="Proteomes" id="UP001193081">
    <property type="component" value="Unassembled WGS sequence"/>
</dbReference>